<dbReference type="Pfam" id="PF05015">
    <property type="entry name" value="HigB-like_toxin"/>
    <property type="match status" value="1"/>
</dbReference>
<dbReference type="Proteomes" id="UP000236454">
    <property type="component" value="Unassembled WGS sequence"/>
</dbReference>
<name>A0A1I6XD93_9FLAO</name>
<evidence type="ECO:0000313" key="2">
    <source>
        <dbReference type="Proteomes" id="UP000236454"/>
    </source>
</evidence>
<dbReference type="AlphaFoldDB" id="A0A1I6XD93"/>
<dbReference type="EMBL" id="FPAS01000001">
    <property type="protein sequence ID" value="SFT36258.1"/>
    <property type="molecule type" value="Genomic_DNA"/>
</dbReference>
<keyword evidence="2" id="KW-1185">Reference proteome</keyword>
<proteinExistence type="predicted"/>
<reference evidence="1 2" key="1">
    <citation type="submission" date="2016-10" db="EMBL/GenBank/DDBJ databases">
        <authorList>
            <person name="de Groot N.N."/>
        </authorList>
    </citation>
    <scope>NUCLEOTIDE SEQUENCE [LARGE SCALE GENOMIC DNA]</scope>
    <source>
        <strain evidence="1 2">CGMCC 1.7005</strain>
    </source>
</reference>
<dbReference type="SUPFAM" id="SSF143011">
    <property type="entry name" value="RelE-like"/>
    <property type="match status" value="1"/>
</dbReference>
<sequence>MNITFATTKLEKYANQHKVAVSKLGMLRAKKLKQRLDDLSAASSLEDVRYLPGKYHELTGDRKGQWACDLDQPYRLIFEPHENPIPTNKNGQYLWIEILGVEIIEITDYH</sequence>
<gene>
    <name evidence="1" type="ORF">SAMN05216474_0113</name>
</gene>
<dbReference type="STRING" id="477690.SAMN05216474_0113"/>
<dbReference type="Gene3D" id="3.30.2310.20">
    <property type="entry name" value="RelE-like"/>
    <property type="match status" value="1"/>
</dbReference>
<protein>
    <submittedName>
        <fullName evidence="1">Proteic killer suppression protein</fullName>
    </submittedName>
</protein>
<dbReference type="InterPro" id="IPR007711">
    <property type="entry name" value="HigB-1"/>
</dbReference>
<dbReference type="OrthoDB" id="9801026at2"/>
<evidence type="ECO:0000313" key="1">
    <source>
        <dbReference type="EMBL" id="SFT36258.1"/>
    </source>
</evidence>
<organism evidence="1 2">
    <name type="scientific">Lishizhenia tianjinensis</name>
    <dbReference type="NCBI Taxonomy" id="477690"/>
    <lineage>
        <taxon>Bacteria</taxon>
        <taxon>Pseudomonadati</taxon>
        <taxon>Bacteroidota</taxon>
        <taxon>Flavobacteriia</taxon>
        <taxon>Flavobacteriales</taxon>
        <taxon>Crocinitomicaceae</taxon>
        <taxon>Lishizhenia</taxon>
    </lineage>
</organism>
<accession>A0A1I6XD93</accession>
<dbReference type="InterPro" id="IPR035093">
    <property type="entry name" value="RelE/ParE_toxin_dom_sf"/>
</dbReference>
<dbReference type="RefSeq" id="WP_090245116.1">
    <property type="nucleotide sequence ID" value="NZ_FPAS01000001.1"/>
</dbReference>